<keyword evidence="5" id="KW-1185">Reference proteome</keyword>
<dbReference type="GO" id="GO:0005524">
    <property type="term" value="F:ATP binding"/>
    <property type="evidence" value="ECO:0007669"/>
    <property type="project" value="UniProtKB-KW"/>
</dbReference>
<dbReference type="EMBL" id="VIFM01000969">
    <property type="protein sequence ID" value="TQF08136.1"/>
    <property type="molecule type" value="Genomic_DNA"/>
</dbReference>
<proteinExistence type="predicted"/>
<dbReference type="InterPro" id="IPR025662">
    <property type="entry name" value="Sigma_54_int_dom_ATP-bd_1"/>
</dbReference>
<keyword evidence="1" id="KW-0547">Nucleotide-binding</keyword>
<dbReference type="AlphaFoldDB" id="A0A540WGH5"/>
<dbReference type="SUPFAM" id="SSF52540">
    <property type="entry name" value="P-loop containing nucleoside triphosphate hydrolases"/>
    <property type="match status" value="1"/>
</dbReference>
<evidence type="ECO:0000256" key="2">
    <source>
        <dbReference type="ARBA" id="ARBA00022840"/>
    </source>
</evidence>
<organism evidence="4 5">
    <name type="scientific">Myxococcus llanfairpwllgwyngyllgogerychwyrndrobwllllantysiliogogogochensis</name>
    <dbReference type="NCBI Taxonomy" id="2590453"/>
    <lineage>
        <taxon>Bacteria</taxon>
        <taxon>Pseudomonadati</taxon>
        <taxon>Myxococcota</taxon>
        <taxon>Myxococcia</taxon>
        <taxon>Myxococcales</taxon>
        <taxon>Cystobacterineae</taxon>
        <taxon>Myxococcaceae</taxon>
        <taxon>Myxococcus</taxon>
    </lineage>
</organism>
<reference evidence="4 5" key="1">
    <citation type="submission" date="2019-06" db="EMBL/GenBank/DDBJ databases">
        <authorList>
            <person name="Livingstone P."/>
            <person name="Whitworth D."/>
        </authorList>
    </citation>
    <scope>NUCLEOTIDE SEQUENCE [LARGE SCALE GENOMIC DNA]</scope>
    <source>
        <strain evidence="4 5">AM401</strain>
    </source>
</reference>
<feature type="non-terminal residue" evidence="4">
    <location>
        <position position="131"/>
    </location>
</feature>
<keyword evidence="2" id="KW-0067">ATP-binding</keyword>
<dbReference type="GO" id="GO:0006355">
    <property type="term" value="P:regulation of DNA-templated transcription"/>
    <property type="evidence" value="ECO:0007669"/>
    <property type="project" value="InterPro"/>
</dbReference>
<dbReference type="Pfam" id="PF00158">
    <property type="entry name" value="Sigma54_activat"/>
    <property type="match status" value="1"/>
</dbReference>
<dbReference type="Gene3D" id="3.40.50.300">
    <property type="entry name" value="P-loop containing nucleotide triphosphate hydrolases"/>
    <property type="match status" value="1"/>
</dbReference>
<feature type="domain" description="Sigma-54 factor interaction" evidence="3">
    <location>
        <begin position="86"/>
        <end position="130"/>
    </location>
</feature>
<comment type="caution">
    <text evidence="4">The sequence shown here is derived from an EMBL/GenBank/DDBJ whole genome shotgun (WGS) entry which is preliminary data.</text>
</comment>
<gene>
    <name evidence="4" type="ORF">FJV41_51530</name>
</gene>
<sequence length="131" mass="14438">NCHLSTVIQDLKLEDLNKNSLMLADQILDVAGKKMVCNIVPIVNENVSLGTVVTFKEAGKIVKTEENIRRKLFAKGHVAKFRFETIIGESDEIKTAIETAKNFSSSNLNILILGETGTGKEVFAQSIHNHT</sequence>
<dbReference type="PANTHER" id="PTHR32071">
    <property type="entry name" value="TRANSCRIPTIONAL REGULATORY PROTEIN"/>
    <property type="match status" value="1"/>
</dbReference>
<dbReference type="RefSeq" id="WP_181791653.1">
    <property type="nucleotide sequence ID" value="NZ_VIFM01000969.1"/>
</dbReference>
<protein>
    <submittedName>
        <fullName evidence="4">Fis family transcriptional regulator</fullName>
    </submittedName>
</protein>
<dbReference type="InterPro" id="IPR002078">
    <property type="entry name" value="Sigma_54_int"/>
</dbReference>
<evidence type="ECO:0000313" key="5">
    <source>
        <dbReference type="Proteomes" id="UP000315369"/>
    </source>
</evidence>
<feature type="non-terminal residue" evidence="4">
    <location>
        <position position="1"/>
    </location>
</feature>
<evidence type="ECO:0000256" key="1">
    <source>
        <dbReference type="ARBA" id="ARBA00022741"/>
    </source>
</evidence>
<name>A0A540WGH5_9BACT</name>
<dbReference type="Proteomes" id="UP000315369">
    <property type="component" value="Unassembled WGS sequence"/>
</dbReference>
<evidence type="ECO:0000313" key="4">
    <source>
        <dbReference type="EMBL" id="TQF08136.1"/>
    </source>
</evidence>
<dbReference type="InterPro" id="IPR027417">
    <property type="entry name" value="P-loop_NTPase"/>
</dbReference>
<evidence type="ECO:0000259" key="3">
    <source>
        <dbReference type="Pfam" id="PF00158"/>
    </source>
</evidence>
<dbReference type="PROSITE" id="PS00675">
    <property type="entry name" value="SIGMA54_INTERACT_1"/>
    <property type="match status" value="1"/>
</dbReference>
<accession>A0A540WGH5</accession>